<dbReference type="OrthoDB" id="1602884at2759"/>
<keyword evidence="2" id="KW-1185">Reference proteome</keyword>
<dbReference type="GO" id="GO:0005813">
    <property type="term" value="C:centrosome"/>
    <property type="evidence" value="ECO:0007669"/>
    <property type="project" value="TreeGrafter"/>
</dbReference>
<dbReference type="PANTHER" id="PTHR44414:SF1">
    <property type="entry name" value="PROTEIN NEDD1"/>
    <property type="match status" value="1"/>
</dbReference>
<reference evidence="1 2" key="1">
    <citation type="journal article" date="2015" name="Nat. Commun.">
        <title>Lucilia cuprina genome unlocks parasitic fly biology to underpin future interventions.</title>
        <authorList>
            <person name="Anstead C.A."/>
            <person name="Korhonen P.K."/>
            <person name="Young N.D."/>
            <person name="Hall R.S."/>
            <person name="Jex A.R."/>
            <person name="Murali S.C."/>
            <person name="Hughes D.S."/>
            <person name="Lee S.F."/>
            <person name="Perry T."/>
            <person name="Stroehlein A.J."/>
            <person name="Ansell B.R."/>
            <person name="Breugelmans B."/>
            <person name="Hofmann A."/>
            <person name="Qu J."/>
            <person name="Dugan S."/>
            <person name="Lee S.L."/>
            <person name="Chao H."/>
            <person name="Dinh H."/>
            <person name="Han Y."/>
            <person name="Doddapaneni H.V."/>
            <person name="Worley K.C."/>
            <person name="Muzny D.M."/>
            <person name="Ioannidis P."/>
            <person name="Waterhouse R.M."/>
            <person name="Zdobnov E.M."/>
            <person name="James P.J."/>
            <person name="Bagnall N.H."/>
            <person name="Kotze A.C."/>
            <person name="Gibbs R.A."/>
            <person name="Richards S."/>
            <person name="Batterham P."/>
            <person name="Gasser R.B."/>
        </authorList>
    </citation>
    <scope>NUCLEOTIDE SEQUENCE [LARGE SCALE GENOMIC DNA]</scope>
    <source>
        <strain evidence="1 2">LS</strain>
        <tissue evidence="1">Full body</tissue>
    </source>
</reference>
<evidence type="ECO:0000313" key="2">
    <source>
        <dbReference type="Proteomes" id="UP000037069"/>
    </source>
</evidence>
<dbReference type="GO" id="GO:0036064">
    <property type="term" value="C:ciliary basal body"/>
    <property type="evidence" value="ECO:0007669"/>
    <property type="project" value="TreeGrafter"/>
</dbReference>
<evidence type="ECO:0000313" key="1">
    <source>
        <dbReference type="EMBL" id="KNC31963.1"/>
    </source>
</evidence>
<dbReference type="InterPro" id="IPR036322">
    <property type="entry name" value="WD40_repeat_dom_sf"/>
</dbReference>
<evidence type="ECO:0008006" key="3">
    <source>
        <dbReference type="Google" id="ProtNLM"/>
    </source>
</evidence>
<dbReference type="GO" id="GO:0005737">
    <property type="term" value="C:cytoplasm"/>
    <property type="evidence" value="ECO:0007669"/>
    <property type="project" value="TreeGrafter"/>
</dbReference>
<proteinExistence type="predicted"/>
<dbReference type="GO" id="GO:0000278">
    <property type="term" value="P:mitotic cell cycle"/>
    <property type="evidence" value="ECO:0007669"/>
    <property type="project" value="TreeGrafter"/>
</dbReference>
<dbReference type="GO" id="GO:0000922">
    <property type="term" value="C:spindle pole"/>
    <property type="evidence" value="ECO:0007669"/>
    <property type="project" value="TreeGrafter"/>
</dbReference>
<dbReference type="SUPFAM" id="SSF50978">
    <property type="entry name" value="WD40 repeat-like"/>
    <property type="match status" value="1"/>
</dbReference>
<dbReference type="InterPro" id="IPR052818">
    <property type="entry name" value="NEDD1_Spindle_Assembly"/>
</dbReference>
<dbReference type="EMBL" id="JRES01000359">
    <property type="protein sequence ID" value="KNC31963.1"/>
    <property type="molecule type" value="Genomic_DNA"/>
</dbReference>
<protein>
    <recommendedName>
        <fullName evidence="3">Protein NEDD1</fullName>
    </recommendedName>
</protein>
<dbReference type="Proteomes" id="UP000037069">
    <property type="component" value="Unassembled WGS sequence"/>
</dbReference>
<dbReference type="Gene3D" id="2.130.10.10">
    <property type="entry name" value="YVTN repeat-like/Quinoprotein amine dehydrogenase"/>
    <property type="match status" value="2"/>
</dbReference>
<name>A0A0L0CHU6_LUCCU</name>
<dbReference type="InterPro" id="IPR015943">
    <property type="entry name" value="WD40/YVTN_repeat-like_dom_sf"/>
</dbReference>
<dbReference type="AlphaFoldDB" id="A0A0L0CHU6"/>
<dbReference type="GO" id="GO:0007020">
    <property type="term" value="P:microtubule nucleation"/>
    <property type="evidence" value="ECO:0007669"/>
    <property type="project" value="TreeGrafter"/>
</dbReference>
<comment type="caution">
    <text evidence="1">The sequence shown here is derived from an EMBL/GenBank/DDBJ whole genome shotgun (WGS) entry which is preliminary data.</text>
</comment>
<dbReference type="SMART" id="SM00320">
    <property type="entry name" value="WD40"/>
    <property type="match status" value="4"/>
</dbReference>
<dbReference type="PANTHER" id="PTHR44414">
    <property type="entry name" value="PROTEIN NEDD1"/>
    <property type="match status" value="1"/>
</dbReference>
<dbReference type="GO" id="GO:0043015">
    <property type="term" value="F:gamma-tubulin binding"/>
    <property type="evidence" value="ECO:0007669"/>
    <property type="project" value="TreeGrafter"/>
</dbReference>
<dbReference type="InterPro" id="IPR001680">
    <property type="entry name" value="WD40_rpt"/>
</dbReference>
<organism evidence="1 2">
    <name type="scientific">Lucilia cuprina</name>
    <name type="common">Green bottle fly</name>
    <name type="synonym">Australian sheep blowfly</name>
    <dbReference type="NCBI Taxonomy" id="7375"/>
    <lineage>
        <taxon>Eukaryota</taxon>
        <taxon>Metazoa</taxon>
        <taxon>Ecdysozoa</taxon>
        <taxon>Arthropoda</taxon>
        <taxon>Hexapoda</taxon>
        <taxon>Insecta</taxon>
        <taxon>Pterygota</taxon>
        <taxon>Neoptera</taxon>
        <taxon>Endopterygota</taxon>
        <taxon>Diptera</taxon>
        <taxon>Brachycera</taxon>
        <taxon>Muscomorpha</taxon>
        <taxon>Oestroidea</taxon>
        <taxon>Calliphoridae</taxon>
        <taxon>Luciliinae</taxon>
        <taxon>Lucilia</taxon>
    </lineage>
</organism>
<gene>
    <name evidence="1" type="ORF">FF38_02952</name>
</gene>
<dbReference type="GO" id="GO:0005814">
    <property type="term" value="C:centriole"/>
    <property type="evidence" value="ECO:0007669"/>
    <property type="project" value="TreeGrafter"/>
</dbReference>
<sequence length="633" mass="71530">MYLISTAKTTVLTDFNDLETKSIYQHSNGETTDFQFYAQQRIFVEVNKKSGLEIMRIKEKAQKADIQRVRKLTIDNVYCVACAKQSLEEMAVGLANGQVKLYNYKKSEFIHKFNADSNRNSVLYLDYNASDEYIASVFENGSINIYGHRTKTKIDSFNIDGNSTLARFHPTKRFQLSIASYKGAVTIYDVHSKRKLFHANDAHGAQCRDLCMSPANPDTLISVGYDCIINIFDTRRKVKPVQLIYCHPLSTVAASECGTYFCVGNLKGELTTYDMRNTKVFLASKKIHDCGVTRVAFAPVAADNSTSFSSSGVGAEHSVMALPTGSGGSALGGTELRKSIASNLLVATENTRAHRDSFCDFLDFQANRGQEKLSPRFAPRRDSFDWDALSRKPTTDDNRMSFIGLNAVPSNTSTTQNDSFDTKMNSSDVIKIPLRERSNTPQHTPVTGKLTQIMEEEKCLQETLETSSQNLTSDSDKENPQMDLDFVQTRLKPLAVDFNSTPRRERTSMEGILNSNKPTQIQPVTSTATKKPLPQVKVTSAPSDVQQAITDLRCEMLQRFDKLEFEMKFLAENNKWQIFTHNFNLWNQRAEQTEEIRDCLGILLQTDPFVNEFLRLKEENELLKKQLQQFIKD</sequence>
<dbReference type="OMA" id="VDRMSTR"/>
<accession>A0A0L0CHU6</accession>
<dbReference type="STRING" id="7375.A0A0L0CHU6"/>